<proteinExistence type="predicted"/>
<protein>
    <submittedName>
        <fullName evidence="1">Uncharacterized protein</fullName>
    </submittedName>
</protein>
<comment type="caution">
    <text evidence="1">The sequence shown here is derived from an EMBL/GenBank/DDBJ whole genome shotgun (WGS) entry which is preliminary data.</text>
</comment>
<evidence type="ECO:0000313" key="1">
    <source>
        <dbReference type="EMBL" id="KRY73712.1"/>
    </source>
</evidence>
<dbReference type="EMBL" id="JYDR01000032">
    <property type="protein sequence ID" value="KRY73712.1"/>
    <property type="molecule type" value="Genomic_DNA"/>
</dbReference>
<evidence type="ECO:0000313" key="2">
    <source>
        <dbReference type="Proteomes" id="UP000054632"/>
    </source>
</evidence>
<dbReference type="AlphaFoldDB" id="A0A0V1EIT0"/>
<organism evidence="1 2">
    <name type="scientific">Trichinella pseudospiralis</name>
    <name type="common">Parasitic roundworm</name>
    <dbReference type="NCBI Taxonomy" id="6337"/>
    <lineage>
        <taxon>Eukaryota</taxon>
        <taxon>Metazoa</taxon>
        <taxon>Ecdysozoa</taxon>
        <taxon>Nematoda</taxon>
        <taxon>Enoplea</taxon>
        <taxon>Dorylaimia</taxon>
        <taxon>Trichinellida</taxon>
        <taxon>Trichinellidae</taxon>
        <taxon>Trichinella</taxon>
    </lineage>
</organism>
<gene>
    <name evidence="1" type="ORF">T4A_12906</name>
</gene>
<name>A0A0V1EIT0_TRIPS</name>
<accession>A0A0V1EIT0</accession>
<sequence>MTARTSASVWYCTRIDIPAALKYNSMCSNHVYTQDDSVGTSGGLTHSNPSVLPCSPFVAPLGAGLDRTTLIGLVFILQSVSSAMFHAEPQPNCQARDVFDITTLEKSELDLKSDFL</sequence>
<reference evidence="1 2" key="1">
    <citation type="submission" date="2015-01" db="EMBL/GenBank/DDBJ databases">
        <title>Evolution of Trichinella species and genotypes.</title>
        <authorList>
            <person name="Korhonen P.K."/>
            <person name="Edoardo P."/>
            <person name="Giuseppe L.R."/>
            <person name="Gasser R.B."/>
        </authorList>
    </citation>
    <scope>NUCLEOTIDE SEQUENCE [LARGE SCALE GENOMIC DNA]</scope>
    <source>
        <strain evidence="1">ISS13</strain>
    </source>
</reference>
<dbReference type="Proteomes" id="UP000054632">
    <property type="component" value="Unassembled WGS sequence"/>
</dbReference>